<dbReference type="GO" id="GO:0006886">
    <property type="term" value="P:intracellular protein transport"/>
    <property type="evidence" value="ECO:0007669"/>
    <property type="project" value="TreeGrafter"/>
</dbReference>
<evidence type="ECO:0000256" key="1">
    <source>
        <dbReference type="ARBA" id="ARBA00022574"/>
    </source>
</evidence>
<keyword evidence="2" id="KW-0677">Repeat</keyword>
<dbReference type="PANTHER" id="PTHR19876">
    <property type="entry name" value="COATOMER"/>
    <property type="match status" value="1"/>
</dbReference>
<dbReference type="PANTHER" id="PTHR19876:SF72">
    <property type="entry name" value="COATOMER WD ASSOCIATED REGION DOMAIN-CONTAINING PROTEIN"/>
    <property type="match status" value="1"/>
</dbReference>
<dbReference type="InterPro" id="IPR015943">
    <property type="entry name" value="WD40/YVTN_repeat-like_dom_sf"/>
</dbReference>
<name>A0AAD8R3B6_LOLMU</name>
<dbReference type="GO" id="GO:0030126">
    <property type="term" value="C:COPI vesicle coat"/>
    <property type="evidence" value="ECO:0007669"/>
    <property type="project" value="TreeGrafter"/>
</dbReference>
<dbReference type="GO" id="GO:0006890">
    <property type="term" value="P:retrograde vesicle-mediated transport, Golgi to endoplasmic reticulum"/>
    <property type="evidence" value="ECO:0007669"/>
    <property type="project" value="TreeGrafter"/>
</dbReference>
<protein>
    <submittedName>
        <fullName evidence="5">Uncharacterized protein</fullName>
    </submittedName>
</protein>
<dbReference type="InterPro" id="IPR001680">
    <property type="entry name" value="WD40_rpt"/>
</dbReference>
<feature type="compositionally biased region" description="Polar residues" evidence="4">
    <location>
        <begin position="92"/>
        <end position="105"/>
    </location>
</feature>
<dbReference type="Pfam" id="PF00400">
    <property type="entry name" value="WD40"/>
    <property type="match status" value="1"/>
</dbReference>
<proteinExistence type="predicted"/>
<dbReference type="InterPro" id="IPR036322">
    <property type="entry name" value="WD40_repeat_dom_sf"/>
</dbReference>
<gene>
    <name evidence="5" type="ORF">QYE76_036883</name>
</gene>
<organism evidence="5 6">
    <name type="scientific">Lolium multiflorum</name>
    <name type="common">Italian ryegrass</name>
    <name type="synonym">Lolium perenne subsp. multiflorum</name>
    <dbReference type="NCBI Taxonomy" id="4521"/>
    <lineage>
        <taxon>Eukaryota</taxon>
        <taxon>Viridiplantae</taxon>
        <taxon>Streptophyta</taxon>
        <taxon>Embryophyta</taxon>
        <taxon>Tracheophyta</taxon>
        <taxon>Spermatophyta</taxon>
        <taxon>Magnoliopsida</taxon>
        <taxon>Liliopsida</taxon>
        <taxon>Poales</taxon>
        <taxon>Poaceae</taxon>
        <taxon>BOP clade</taxon>
        <taxon>Pooideae</taxon>
        <taxon>Poodae</taxon>
        <taxon>Poeae</taxon>
        <taxon>Poeae Chloroplast Group 2 (Poeae type)</taxon>
        <taxon>Loliodinae</taxon>
        <taxon>Loliinae</taxon>
        <taxon>Lolium</taxon>
    </lineage>
</organism>
<dbReference type="EMBL" id="JAUUTY010000007">
    <property type="protein sequence ID" value="KAK1613210.1"/>
    <property type="molecule type" value="Genomic_DNA"/>
</dbReference>
<evidence type="ECO:0000256" key="3">
    <source>
        <dbReference type="PROSITE-ProRule" id="PRU00221"/>
    </source>
</evidence>
<evidence type="ECO:0000256" key="2">
    <source>
        <dbReference type="ARBA" id="ARBA00022737"/>
    </source>
</evidence>
<dbReference type="PROSITE" id="PS50294">
    <property type="entry name" value="WD_REPEATS_REGION"/>
    <property type="match status" value="1"/>
</dbReference>
<keyword evidence="6" id="KW-1185">Reference proteome</keyword>
<dbReference type="SMART" id="SM00320">
    <property type="entry name" value="WD40"/>
    <property type="match status" value="1"/>
</dbReference>
<keyword evidence="1 3" id="KW-0853">WD repeat</keyword>
<dbReference type="GO" id="GO:0006891">
    <property type="term" value="P:intra-Golgi vesicle-mediated transport"/>
    <property type="evidence" value="ECO:0007669"/>
    <property type="project" value="TreeGrafter"/>
</dbReference>
<sequence length="105" mass="11677">MQKECVHTLPHRSKVRSLLPHPNLPLLITGTTDGDVYLWSSTNFRLKKIHNICGLSRVRGFACLNEPGRVVLAQRDALSVIEIHDEEEKSGTDSNNNENSISAAD</sequence>
<evidence type="ECO:0000313" key="5">
    <source>
        <dbReference type="EMBL" id="KAK1613210.1"/>
    </source>
</evidence>
<dbReference type="AlphaFoldDB" id="A0AAD8R3B6"/>
<evidence type="ECO:0000256" key="4">
    <source>
        <dbReference type="SAM" id="MobiDB-lite"/>
    </source>
</evidence>
<dbReference type="SUPFAM" id="SSF50978">
    <property type="entry name" value="WD40 repeat-like"/>
    <property type="match status" value="1"/>
</dbReference>
<dbReference type="PROSITE" id="PS50082">
    <property type="entry name" value="WD_REPEATS_2"/>
    <property type="match status" value="1"/>
</dbReference>
<reference evidence="5" key="1">
    <citation type="submission" date="2023-07" db="EMBL/GenBank/DDBJ databases">
        <title>A chromosome-level genome assembly of Lolium multiflorum.</title>
        <authorList>
            <person name="Chen Y."/>
            <person name="Copetti D."/>
            <person name="Kolliker R."/>
            <person name="Studer B."/>
        </authorList>
    </citation>
    <scope>NUCLEOTIDE SEQUENCE</scope>
    <source>
        <strain evidence="5">02402/16</strain>
        <tissue evidence="5">Leaf</tissue>
    </source>
</reference>
<dbReference type="InterPro" id="IPR050844">
    <property type="entry name" value="Coatomer_complex_subunit"/>
</dbReference>
<comment type="caution">
    <text evidence="5">The sequence shown here is derived from an EMBL/GenBank/DDBJ whole genome shotgun (WGS) entry which is preliminary data.</text>
</comment>
<dbReference type="Gene3D" id="2.130.10.10">
    <property type="entry name" value="YVTN repeat-like/Quinoprotein amine dehydrogenase"/>
    <property type="match status" value="1"/>
</dbReference>
<feature type="region of interest" description="Disordered" evidence="4">
    <location>
        <begin position="84"/>
        <end position="105"/>
    </location>
</feature>
<dbReference type="GO" id="GO:0006888">
    <property type="term" value="P:endoplasmic reticulum to Golgi vesicle-mediated transport"/>
    <property type="evidence" value="ECO:0007669"/>
    <property type="project" value="TreeGrafter"/>
</dbReference>
<evidence type="ECO:0000313" key="6">
    <source>
        <dbReference type="Proteomes" id="UP001231189"/>
    </source>
</evidence>
<dbReference type="Proteomes" id="UP001231189">
    <property type="component" value="Unassembled WGS sequence"/>
</dbReference>
<feature type="repeat" description="WD" evidence="3">
    <location>
        <begin position="8"/>
        <end position="40"/>
    </location>
</feature>
<accession>A0AAD8R3B6</accession>